<organism evidence="1 2">
    <name type="scientific">Dreissena polymorpha</name>
    <name type="common">Zebra mussel</name>
    <name type="synonym">Mytilus polymorpha</name>
    <dbReference type="NCBI Taxonomy" id="45954"/>
    <lineage>
        <taxon>Eukaryota</taxon>
        <taxon>Metazoa</taxon>
        <taxon>Spiralia</taxon>
        <taxon>Lophotrochozoa</taxon>
        <taxon>Mollusca</taxon>
        <taxon>Bivalvia</taxon>
        <taxon>Autobranchia</taxon>
        <taxon>Heteroconchia</taxon>
        <taxon>Euheterodonta</taxon>
        <taxon>Imparidentia</taxon>
        <taxon>Neoheterodontei</taxon>
        <taxon>Myida</taxon>
        <taxon>Dreissenoidea</taxon>
        <taxon>Dreissenidae</taxon>
        <taxon>Dreissena</taxon>
    </lineage>
</organism>
<proteinExistence type="predicted"/>
<sequence>MQPNHQKSINVVMVDFRENAGKDEETSEGRVGSVAVVTCGGDLLGNHRTRHDVISDVTICVTRIVHRKAFCGIFFCYREPVRKRVGSE</sequence>
<accession>A0A9D4JW17</accession>
<keyword evidence="2" id="KW-1185">Reference proteome</keyword>
<evidence type="ECO:0000313" key="1">
    <source>
        <dbReference type="EMBL" id="KAH3822513.1"/>
    </source>
</evidence>
<reference evidence="1" key="1">
    <citation type="journal article" date="2019" name="bioRxiv">
        <title>The Genome of the Zebra Mussel, Dreissena polymorpha: A Resource for Invasive Species Research.</title>
        <authorList>
            <person name="McCartney M.A."/>
            <person name="Auch B."/>
            <person name="Kono T."/>
            <person name="Mallez S."/>
            <person name="Zhang Y."/>
            <person name="Obille A."/>
            <person name="Becker A."/>
            <person name="Abrahante J.E."/>
            <person name="Garbe J."/>
            <person name="Badalamenti J.P."/>
            <person name="Herman A."/>
            <person name="Mangelson H."/>
            <person name="Liachko I."/>
            <person name="Sullivan S."/>
            <person name="Sone E.D."/>
            <person name="Koren S."/>
            <person name="Silverstein K.A.T."/>
            <person name="Beckman K.B."/>
            <person name="Gohl D.M."/>
        </authorList>
    </citation>
    <scope>NUCLEOTIDE SEQUENCE</scope>
    <source>
        <strain evidence="1">Duluth1</strain>
        <tissue evidence="1">Whole animal</tissue>
    </source>
</reference>
<comment type="caution">
    <text evidence="1">The sequence shown here is derived from an EMBL/GenBank/DDBJ whole genome shotgun (WGS) entry which is preliminary data.</text>
</comment>
<dbReference type="AlphaFoldDB" id="A0A9D4JW17"/>
<dbReference type="EMBL" id="JAIWYP010000005">
    <property type="protein sequence ID" value="KAH3822513.1"/>
    <property type="molecule type" value="Genomic_DNA"/>
</dbReference>
<dbReference type="Proteomes" id="UP000828390">
    <property type="component" value="Unassembled WGS sequence"/>
</dbReference>
<evidence type="ECO:0000313" key="2">
    <source>
        <dbReference type="Proteomes" id="UP000828390"/>
    </source>
</evidence>
<gene>
    <name evidence="1" type="ORF">DPMN_124294</name>
</gene>
<reference evidence="1" key="2">
    <citation type="submission" date="2020-11" db="EMBL/GenBank/DDBJ databases">
        <authorList>
            <person name="McCartney M.A."/>
            <person name="Auch B."/>
            <person name="Kono T."/>
            <person name="Mallez S."/>
            <person name="Becker A."/>
            <person name="Gohl D.M."/>
            <person name="Silverstein K.A.T."/>
            <person name="Koren S."/>
            <person name="Bechman K.B."/>
            <person name="Herman A."/>
            <person name="Abrahante J.E."/>
            <person name="Garbe J."/>
        </authorList>
    </citation>
    <scope>NUCLEOTIDE SEQUENCE</scope>
    <source>
        <strain evidence="1">Duluth1</strain>
        <tissue evidence="1">Whole animal</tissue>
    </source>
</reference>
<name>A0A9D4JW17_DREPO</name>
<protein>
    <submittedName>
        <fullName evidence="1">Uncharacterized protein</fullName>
    </submittedName>
</protein>